<protein>
    <submittedName>
        <fullName evidence="1">5727_t:CDS:1</fullName>
    </submittedName>
</protein>
<dbReference type="AlphaFoldDB" id="A0A9N9GTN0"/>
<name>A0A9N9GTN0_FUNMO</name>
<sequence>MALKKFSFFAKFRSKCTYSLNDQSRNLENKDIWNTAIEGMVDRLTGKATNYYLIENDSIESYTCSSRIEVRDENAAILEYQSYDDATHDH</sequence>
<comment type="caution">
    <text evidence="1">The sequence shown here is derived from an EMBL/GenBank/DDBJ whole genome shotgun (WGS) entry which is preliminary data.</text>
</comment>
<reference evidence="1" key="1">
    <citation type="submission" date="2021-06" db="EMBL/GenBank/DDBJ databases">
        <authorList>
            <person name="Kallberg Y."/>
            <person name="Tangrot J."/>
            <person name="Rosling A."/>
        </authorList>
    </citation>
    <scope>NUCLEOTIDE SEQUENCE</scope>
    <source>
        <strain evidence="1">87-6 pot B 2015</strain>
    </source>
</reference>
<dbReference type="EMBL" id="CAJVPP010003427">
    <property type="protein sequence ID" value="CAG8628980.1"/>
    <property type="molecule type" value="Genomic_DNA"/>
</dbReference>
<proteinExistence type="predicted"/>
<gene>
    <name evidence="1" type="ORF">FMOSSE_LOCUS10385</name>
</gene>
<organism evidence="1 2">
    <name type="scientific">Funneliformis mosseae</name>
    <name type="common">Endomycorrhizal fungus</name>
    <name type="synonym">Glomus mosseae</name>
    <dbReference type="NCBI Taxonomy" id="27381"/>
    <lineage>
        <taxon>Eukaryota</taxon>
        <taxon>Fungi</taxon>
        <taxon>Fungi incertae sedis</taxon>
        <taxon>Mucoromycota</taxon>
        <taxon>Glomeromycotina</taxon>
        <taxon>Glomeromycetes</taxon>
        <taxon>Glomerales</taxon>
        <taxon>Glomeraceae</taxon>
        <taxon>Funneliformis</taxon>
    </lineage>
</organism>
<evidence type="ECO:0000313" key="2">
    <source>
        <dbReference type="Proteomes" id="UP000789375"/>
    </source>
</evidence>
<accession>A0A9N9GTN0</accession>
<keyword evidence="2" id="KW-1185">Reference proteome</keyword>
<evidence type="ECO:0000313" key="1">
    <source>
        <dbReference type="EMBL" id="CAG8628980.1"/>
    </source>
</evidence>
<dbReference type="Proteomes" id="UP000789375">
    <property type="component" value="Unassembled WGS sequence"/>
</dbReference>